<evidence type="ECO:0000313" key="2">
    <source>
        <dbReference type="EMBL" id="KAJ4443600.1"/>
    </source>
</evidence>
<keyword evidence="3" id="KW-1185">Reference proteome</keyword>
<organism evidence="2 3">
    <name type="scientific">Periplaneta americana</name>
    <name type="common">American cockroach</name>
    <name type="synonym">Blatta americana</name>
    <dbReference type="NCBI Taxonomy" id="6978"/>
    <lineage>
        <taxon>Eukaryota</taxon>
        <taxon>Metazoa</taxon>
        <taxon>Ecdysozoa</taxon>
        <taxon>Arthropoda</taxon>
        <taxon>Hexapoda</taxon>
        <taxon>Insecta</taxon>
        <taxon>Pterygota</taxon>
        <taxon>Neoptera</taxon>
        <taxon>Polyneoptera</taxon>
        <taxon>Dictyoptera</taxon>
        <taxon>Blattodea</taxon>
        <taxon>Blattoidea</taxon>
        <taxon>Blattidae</taxon>
        <taxon>Blattinae</taxon>
        <taxon>Periplaneta</taxon>
    </lineage>
</organism>
<dbReference type="Proteomes" id="UP001148838">
    <property type="component" value="Unassembled WGS sequence"/>
</dbReference>
<proteinExistence type="predicted"/>
<gene>
    <name evidence="2" type="ORF">ANN_05274</name>
</gene>
<comment type="caution">
    <text evidence="2">The sequence shown here is derived from an EMBL/GenBank/DDBJ whole genome shotgun (WGS) entry which is preliminary data.</text>
</comment>
<accession>A0ABQ8TCP1</accession>
<reference evidence="2 3" key="1">
    <citation type="journal article" date="2022" name="Allergy">
        <title>Genome assembly and annotation of Periplaneta americana reveal a comprehensive cockroach allergen profile.</title>
        <authorList>
            <person name="Wang L."/>
            <person name="Xiong Q."/>
            <person name="Saelim N."/>
            <person name="Wang L."/>
            <person name="Nong W."/>
            <person name="Wan A.T."/>
            <person name="Shi M."/>
            <person name="Liu X."/>
            <person name="Cao Q."/>
            <person name="Hui J.H.L."/>
            <person name="Sookrung N."/>
            <person name="Leung T.F."/>
            <person name="Tungtrongchitr A."/>
            <person name="Tsui S.K.W."/>
        </authorList>
    </citation>
    <scope>NUCLEOTIDE SEQUENCE [LARGE SCALE GENOMIC DNA]</scope>
    <source>
        <strain evidence="2">PWHHKU_190912</strain>
    </source>
</reference>
<sequence>MAGLCEGGNEPPGSLKARAHSAEWSQATKGNIEGGKFDPVLWIEFGVAQWSERMVRRTKAPSSIPGAGANFSPKILSLGNEQAKIWGFPDQYSGPEMSTSGVHAHCGENVLVRHHA</sequence>
<evidence type="ECO:0000256" key="1">
    <source>
        <dbReference type="SAM" id="MobiDB-lite"/>
    </source>
</evidence>
<evidence type="ECO:0008006" key="4">
    <source>
        <dbReference type="Google" id="ProtNLM"/>
    </source>
</evidence>
<protein>
    <recommendedName>
        <fullName evidence="4">Per a allergen</fullName>
    </recommendedName>
</protein>
<name>A0ABQ8TCP1_PERAM</name>
<dbReference type="EMBL" id="JAJSOF020000013">
    <property type="protein sequence ID" value="KAJ4443600.1"/>
    <property type="molecule type" value="Genomic_DNA"/>
</dbReference>
<feature type="region of interest" description="Disordered" evidence="1">
    <location>
        <begin position="1"/>
        <end position="20"/>
    </location>
</feature>
<evidence type="ECO:0000313" key="3">
    <source>
        <dbReference type="Proteomes" id="UP001148838"/>
    </source>
</evidence>